<dbReference type="Proteomes" id="UP000072353">
    <property type="component" value="Unassembled WGS sequence"/>
</dbReference>
<sequence>MSNKRIKKKWSRIERLENKIAQLTVENISLTDALRNHADNIRYLDDIVKRNAQATNSRFDYLEKKVADKQSKKSWFGRK</sequence>
<gene>
    <name evidence="1" type="ORF">ERS132521_01500</name>
</gene>
<name>A0AB33UED8_STRSU</name>
<accession>A0AB33UED8</accession>
<dbReference type="AlphaFoldDB" id="A0AB33UED8"/>
<proteinExistence type="predicted"/>
<dbReference type="EMBL" id="FILL01000013">
    <property type="protein sequence ID" value="CYX62505.1"/>
    <property type="molecule type" value="Genomic_DNA"/>
</dbReference>
<evidence type="ECO:0000313" key="2">
    <source>
        <dbReference type="Proteomes" id="UP000072353"/>
    </source>
</evidence>
<reference evidence="1 2" key="1">
    <citation type="submission" date="2016-02" db="EMBL/GenBank/DDBJ databases">
        <authorList>
            <consortium name="Pathogen Informatics"/>
        </authorList>
    </citation>
    <scope>NUCLEOTIDE SEQUENCE [LARGE SCALE GENOMIC DNA]</scope>
    <source>
        <strain evidence="1 2">SS975</strain>
    </source>
</reference>
<organism evidence="1 2">
    <name type="scientific">Streptococcus suis</name>
    <dbReference type="NCBI Taxonomy" id="1307"/>
    <lineage>
        <taxon>Bacteria</taxon>
        <taxon>Bacillati</taxon>
        <taxon>Bacillota</taxon>
        <taxon>Bacilli</taxon>
        <taxon>Lactobacillales</taxon>
        <taxon>Streptococcaceae</taxon>
        <taxon>Streptococcus</taxon>
    </lineage>
</organism>
<dbReference type="RefSeq" id="WP_044776320.1">
    <property type="nucleotide sequence ID" value="NZ_CEKE01000021.1"/>
</dbReference>
<comment type="caution">
    <text evidence="1">The sequence shown here is derived from an EMBL/GenBank/DDBJ whole genome shotgun (WGS) entry which is preliminary data.</text>
</comment>
<evidence type="ECO:0000313" key="1">
    <source>
        <dbReference type="EMBL" id="CYX62505.1"/>
    </source>
</evidence>
<protein>
    <submittedName>
        <fullName evidence="1">Phage protein</fullName>
    </submittedName>
</protein>